<sequence>MINIDECLLNVDGCEHVCENTNGGYHCSCLNGLKLNVDGVTCSVTKECSTKVCSDKCAVVNNVETCLCPIGKILDSGNANCTDIDLCKNNPCSDTCAETPDGTHITCGCPSGKKLALDGITCQSCTEGTYGDSCSKTCSCTSANTISCDKVTGQCNCKPGWTGSSCSDDLNECLTTTSCQTNAHCVNTPGSYVCKCDLGFYLNNGQCQGKFREGSYLSISCNRFSIKSLIFACLERTKVVLQVYKSLNHNKLTSLIQGQNLEV</sequence>
<dbReference type="EnsemblMetazoa" id="BGLB017950-RA">
    <property type="protein sequence ID" value="BGLB017950-PA"/>
    <property type="gene ID" value="BGLB017950"/>
</dbReference>
<dbReference type="SUPFAM" id="SSF57184">
    <property type="entry name" value="Growth factor receptor domain"/>
    <property type="match status" value="1"/>
</dbReference>
<dbReference type="Pfam" id="PF14670">
    <property type="entry name" value="FXa_inhibition"/>
    <property type="match status" value="1"/>
</dbReference>
<reference evidence="7" key="1">
    <citation type="submission" date="2020-05" db="UniProtKB">
        <authorList>
            <consortium name="EnsemblMetazoa"/>
        </authorList>
    </citation>
    <scope>IDENTIFICATION</scope>
    <source>
        <strain evidence="7">BB02</strain>
    </source>
</reference>
<dbReference type="InterPro" id="IPR000742">
    <property type="entry name" value="EGF"/>
</dbReference>
<dbReference type="Gene3D" id="2.10.25.140">
    <property type="match status" value="1"/>
</dbReference>
<protein>
    <recommendedName>
        <fullName evidence="6">EGF-like domain-containing protein</fullName>
    </recommendedName>
</protein>
<dbReference type="CDD" id="cd00054">
    <property type="entry name" value="EGF_CA"/>
    <property type="match status" value="1"/>
</dbReference>
<dbReference type="SUPFAM" id="SSF57196">
    <property type="entry name" value="EGF/Laminin"/>
    <property type="match status" value="1"/>
</dbReference>
<name>A0A2C9KDW0_BIOGL</name>
<dbReference type="InterPro" id="IPR050751">
    <property type="entry name" value="ECM_structural_protein"/>
</dbReference>
<evidence type="ECO:0000259" key="6">
    <source>
        <dbReference type="PROSITE" id="PS50026"/>
    </source>
</evidence>
<dbReference type="InterPro" id="IPR009030">
    <property type="entry name" value="Growth_fac_rcpt_cys_sf"/>
</dbReference>
<dbReference type="AlphaFoldDB" id="A0A2C9KDW0"/>
<dbReference type="GO" id="GO:0005509">
    <property type="term" value="F:calcium ion binding"/>
    <property type="evidence" value="ECO:0007669"/>
    <property type="project" value="InterPro"/>
</dbReference>
<evidence type="ECO:0000313" key="7">
    <source>
        <dbReference type="EnsemblMetazoa" id="BGLB017950-PA"/>
    </source>
</evidence>
<evidence type="ECO:0000256" key="4">
    <source>
        <dbReference type="ARBA" id="ARBA00023157"/>
    </source>
</evidence>
<dbReference type="FunFam" id="2.10.25.10:FF:000038">
    <property type="entry name" value="Fibrillin 2"/>
    <property type="match status" value="1"/>
</dbReference>
<evidence type="ECO:0000256" key="5">
    <source>
        <dbReference type="PROSITE-ProRule" id="PRU00076"/>
    </source>
</evidence>
<dbReference type="PROSITE" id="PS00010">
    <property type="entry name" value="ASX_HYDROXYL"/>
    <property type="match status" value="2"/>
</dbReference>
<dbReference type="OrthoDB" id="10057403at2759"/>
<gene>
    <name evidence="7" type="primary">106079359</name>
</gene>
<organism evidence="7 8">
    <name type="scientific">Biomphalaria glabrata</name>
    <name type="common">Bloodfluke planorb</name>
    <name type="synonym">Freshwater snail</name>
    <dbReference type="NCBI Taxonomy" id="6526"/>
    <lineage>
        <taxon>Eukaryota</taxon>
        <taxon>Metazoa</taxon>
        <taxon>Spiralia</taxon>
        <taxon>Lophotrochozoa</taxon>
        <taxon>Mollusca</taxon>
        <taxon>Gastropoda</taxon>
        <taxon>Heterobranchia</taxon>
        <taxon>Euthyneura</taxon>
        <taxon>Panpulmonata</taxon>
        <taxon>Hygrophila</taxon>
        <taxon>Lymnaeoidea</taxon>
        <taxon>Planorbidae</taxon>
        <taxon>Biomphalaria</taxon>
    </lineage>
</organism>
<dbReference type="PANTHER" id="PTHR24034:SF209">
    <property type="entry name" value="EGF-LIKE DOMAIN-CONTAINING PROTEIN"/>
    <property type="match status" value="1"/>
</dbReference>
<dbReference type="InterPro" id="IPR000152">
    <property type="entry name" value="EGF-type_Asp/Asn_hydroxyl_site"/>
</dbReference>
<evidence type="ECO:0000313" key="8">
    <source>
        <dbReference type="Proteomes" id="UP000076420"/>
    </source>
</evidence>
<dbReference type="Gene3D" id="2.10.25.10">
    <property type="entry name" value="Laminin"/>
    <property type="match status" value="3"/>
</dbReference>
<dbReference type="InterPro" id="IPR001881">
    <property type="entry name" value="EGF-like_Ca-bd_dom"/>
</dbReference>
<dbReference type="Pfam" id="PF07645">
    <property type="entry name" value="EGF_CA"/>
    <property type="match status" value="1"/>
</dbReference>
<dbReference type="VEuPathDB" id="VectorBase:BGLB017950"/>
<accession>A0A2C9KDW0</accession>
<dbReference type="PROSITE" id="PS01186">
    <property type="entry name" value="EGF_2"/>
    <property type="match status" value="1"/>
</dbReference>
<comment type="caution">
    <text evidence="5">Lacks conserved residue(s) required for the propagation of feature annotation.</text>
</comment>
<dbReference type="PROSITE" id="PS01187">
    <property type="entry name" value="EGF_CA"/>
    <property type="match status" value="2"/>
</dbReference>
<dbReference type="KEGG" id="bgt:106079359"/>
<proteinExistence type="predicted"/>
<dbReference type="InterPro" id="IPR049883">
    <property type="entry name" value="NOTCH1_EGF-like"/>
</dbReference>
<dbReference type="InterPro" id="IPR018097">
    <property type="entry name" value="EGF_Ca-bd_CS"/>
</dbReference>
<dbReference type="SMART" id="SM00181">
    <property type="entry name" value="EGF"/>
    <property type="match status" value="5"/>
</dbReference>
<dbReference type="SMART" id="SM00179">
    <property type="entry name" value="EGF_CA"/>
    <property type="match status" value="3"/>
</dbReference>
<keyword evidence="3" id="KW-0677">Repeat</keyword>
<dbReference type="PROSITE" id="PS50026">
    <property type="entry name" value="EGF_3"/>
    <property type="match status" value="1"/>
</dbReference>
<dbReference type="STRING" id="6526.A0A2C9KDW0"/>
<keyword evidence="2" id="KW-0732">Signal</keyword>
<keyword evidence="4" id="KW-1015">Disulfide bond</keyword>
<evidence type="ECO:0000256" key="1">
    <source>
        <dbReference type="ARBA" id="ARBA00022536"/>
    </source>
</evidence>
<evidence type="ECO:0000256" key="3">
    <source>
        <dbReference type="ARBA" id="ARBA00022737"/>
    </source>
</evidence>
<evidence type="ECO:0000256" key="2">
    <source>
        <dbReference type="ARBA" id="ARBA00022729"/>
    </source>
</evidence>
<feature type="domain" description="EGF-like" evidence="6">
    <location>
        <begin position="169"/>
        <end position="208"/>
    </location>
</feature>
<keyword evidence="1 5" id="KW-0245">EGF-like domain</keyword>
<dbReference type="Proteomes" id="UP000076420">
    <property type="component" value="Unassembled WGS sequence"/>
</dbReference>
<dbReference type="PANTHER" id="PTHR24034">
    <property type="entry name" value="EGF-LIKE DOMAIN-CONTAINING PROTEIN"/>
    <property type="match status" value="1"/>
</dbReference>